<dbReference type="OrthoDB" id="3319028at2759"/>
<dbReference type="Proteomes" id="UP000308730">
    <property type="component" value="Unassembled WGS sequence"/>
</dbReference>
<organism evidence="2 3">
    <name type="scientific">Antrodiella citrinella</name>
    <dbReference type="NCBI Taxonomy" id="2447956"/>
    <lineage>
        <taxon>Eukaryota</taxon>
        <taxon>Fungi</taxon>
        <taxon>Dikarya</taxon>
        <taxon>Basidiomycota</taxon>
        <taxon>Agaricomycotina</taxon>
        <taxon>Agaricomycetes</taxon>
        <taxon>Polyporales</taxon>
        <taxon>Steccherinaceae</taxon>
        <taxon>Antrodiella</taxon>
    </lineage>
</organism>
<keyword evidence="3" id="KW-1185">Reference proteome</keyword>
<evidence type="ECO:0000313" key="3">
    <source>
        <dbReference type="Proteomes" id="UP000308730"/>
    </source>
</evidence>
<feature type="compositionally biased region" description="Basic and acidic residues" evidence="1">
    <location>
        <begin position="229"/>
        <end position="239"/>
    </location>
</feature>
<accession>A0A4S4MQY9</accession>
<dbReference type="AlphaFoldDB" id="A0A4S4MQY9"/>
<protein>
    <submittedName>
        <fullName evidence="2">Uncharacterized protein</fullName>
    </submittedName>
</protein>
<sequence>MAAFLSVDFNTFNATERALCVQANRLYRALCRVPEPKSLQYVGWEASFYGEIMKIRELQEQDEKARVHSLVVSALLCYARSSLSPNIIKICVDDPYVLYSSFHRASLCYTTFDRARGFGEHNLWWDELVDILNGHERTKFDVVTLSSGKRQRSIVGVTSDNEDEEAPAHKKGKAVNRNTRPNTGQSDLVNSIKARTTEASRKPRAPGASYPISESSLFMARRGPGQRADTSDKSDRDSSDTDSEGENQEDLPRRTRPKTQYIEDLGVPTQFTSLVTCQRCLALKHNCHFDARMSLVGCLPVISSVLLAEYHASLFQMQKNGLARYPQRARSIERSDEAAIMRRRIISKTTIGKTEKLNIRNAVKKSIIQASQLLTRTTVDEDLEMTSHRESDDMPADASDTEPTKIGESNTQPVILKELRETQQLIRTWTSKVDTAIQMLEKADKTTQRLAEKIGDVAQRIEKIEARLHAKEKDTRAHARSANGSSGSDTKAKKPTVLPQVRLSQSYQPQFGGSSSTNTTQN</sequence>
<proteinExistence type="predicted"/>
<feature type="region of interest" description="Disordered" evidence="1">
    <location>
        <begin position="386"/>
        <end position="409"/>
    </location>
</feature>
<gene>
    <name evidence="2" type="ORF">EUX98_g5623</name>
</gene>
<reference evidence="2 3" key="1">
    <citation type="submission" date="2019-02" db="EMBL/GenBank/DDBJ databases">
        <title>Genome sequencing of the rare red list fungi Antrodiella citrinella (Flaviporus citrinellus).</title>
        <authorList>
            <person name="Buettner E."/>
            <person name="Kellner H."/>
        </authorList>
    </citation>
    <scope>NUCLEOTIDE SEQUENCE [LARGE SCALE GENOMIC DNA]</scope>
    <source>
        <strain evidence="2 3">DSM 108506</strain>
    </source>
</reference>
<dbReference type="EMBL" id="SGPM01000171">
    <property type="protein sequence ID" value="THH28556.1"/>
    <property type="molecule type" value="Genomic_DNA"/>
</dbReference>
<comment type="caution">
    <text evidence="2">The sequence shown here is derived from an EMBL/GenBank/DDBJ whole genome shotgun (WGS) entry which is preliminary data.</text>
</comment>
<feature type="compositionally biased region" description="Polar residues" evidence="1">
    <location>
        <begin position="176"/>
        <end position="189"/>
    </location>
</feature>
<feature type="compositionally biased region" description="Polar residues" evidence="1">
    <location>
        <begin position="502"/>
        <end position="522"/>
    </location>
</feature>
<name>A0A4S4MQY9_9APHY</name>
<feature type="region of interest" description="Disordered" evidence="1">
    <location>
        <begin position="151"/>
        <end position="261"/>
    </location>
</feature>
<feature type="compositionally biased region" description="Acidic residues" evidence="1">
    <location>
        <begin position="240"/>
        <end position="249"/>
    </location>
</feature>
<evidence type="ECO:0000256" key="1">
    <source>
        <dbReference type="SAM" id="MobiDB-lite"/>
    </source>
</evidence>
<feature type="region of interest" description="Disordered" evidence="1">
    <location>
        <begin position="471"/>
        <end position="522"/>
    </location>
</feature>
<evidence type="ECO:0000313" key="2">
    <source>
        <dbReference type="EMBL" id="THH28556.1"/>
    </source>
</evidence>